<feature type="domain" description="HTH gntR-type" evidence="4">
    <location>
        <begin position="4"/>
        <end position="71"/>
    </location>
</feature>
<dbReference type="GO" id="GO:0003700">
    <property type="term" value="F:DNA-binding transcription factor activity"/>
    <property type="evidence" value="ECO:0007669"/>
    <property type="project" value="InterPro"/>
</dbReference>
<dbReference type="InterPro" id="IPR036390">
    <property type="entry name" value="WH_DNA-bd_sf"/>
</dbReference>
<keyword evidence="2" id="KW-0238">DNA-binding</keyword>
<dbReference type="RefSeq" id="WP_152152922.1">
    <property type="nucleotide sequence ID" value="NZ_WEIO01000008.1"/>
</dbReference>
<dbReference type="InterPro" id="IPR036388">
    <property type="entry name" value="WH-like_DNA-bd_sf"/>
</dbReference>
<evidence type="ECO:0000256" key="1">
    <source>
        <dbReference type="ARBA" id="ARBA00023015"/>
    </source>
</evidence>
<dbReference type="InterPro" id="IPR011711">
    <property type="entry name" value="GntR_C"/>
</dbReference>
<dbReference type="Gene3D" id="1.20.120.530">
    <property type="entry name" value="GntR ligand-binding domain-like"/>
    <property type="match status" value="1"/>
</dbReference>
<dbReference type="CDD" id="cd07377">
    <property type="entry name" value="WHTH_GntR"/>
    <property type="match status" value="1"/>
</dbReference>
<reference evidence="5 6" key="1">
    <citation type="submission" date="2019-10" db="EMBL/GenBank/DDBJ databases">
        <title>Bacillus aerolatum sp. nov., isolated from bioaerosol of sport playgrounds.</title>
        <authorList>
            <person name="Chen P."/>
            <person name="Zhang G."/>
        </authorList>
    </citation>
    <scope>NUCLEOTIDE SEQUENCE [LARGE SCALE GENOMIC DNA]</scope>
    <source>
        <strain evidence="5 6">CX253</strain>
    </source>
</reference>
<dbReference type="Pfam" id="PF00392">
    <property type="entry name" value="GntR"/>
    <property type="match status" value="1"/>
</dbReference>
<dbReference type="SMART" id="SM00345">
    <property type="entry name" value="HTH_GNTR"/>
    <property type="match status" value="1"/>
</dbReference>
<evidence type="ECO:0000256" key="3">
    <source>
        <dbReference type="ARBA" id="ARBA00023163"/>
    </source>
</evidence>
<protein>
    <submittedName>
        <fullName evidence="5">FCD domain-containing protein</fullName>
    </submittedName>
</protein>
<organism evidence="5 6">
    <name type="scientific">Bacillus aerolatus</name>
    <dbReference type="NCBI Taxonomy" id="2653354"/>
    <lineage>
        <taxon>Bacteria</taxon>
        <taxon>Bacillati</taxon>
        <taxon>Bacillota</taxon>
        <taxon>Bacilli</taxon>
        <taxon>Bacillales</taxon>
        <taxon>Bacillaceae</taxon>
        <taxon>Bacillus</taxon>
    </lineage>
</organism>
<accession>A0A6I1FI80</accession>
<dbReference type="InterPro" id="IPR008920">
    <property type="entry name" value="TF_FadR/GntR_C"/>
</dbReference>
<proteinExistence type="predicted"/>
<dbReference type="SUPFAM" id="SSF46785">
    <property type="entry name" value="Winged helix' DNA-binding domain"/>
    <property type="match status" value="1"/>
</dbReference>
<sequence>MKKNSMEHYVYDHIKTAILSRKLAPGKQLVENKISNTLQVSRTPIRNAIKKLSLEGLVDIIPNKGAFVTSPTKEEIIQAYELRANLEFLAASKAMDSMTEEDFTEIKKSIEEENKVLLNKNSEAYVKSNKSFHVAITEKCNNTFLNEFIVTLINRTNIYLLLYDEFFDNPEQQPYSPDEHTYILNLMEQKNEVELKIALENHFKRAFKSLDIRYNEYKEVDEIF</sequence>
<dbReference type="SMART" id="SM00895">
    <property type="entry name" value="FCD"/>
    <property type="match status" value="1"/>
</dbReference>
<dbReference type="GO" id="GO:0003677">
    <property type="term" value="F:DNA binding"/>
    <property type="evidence" value="ECO:0007669"/>
    <property type="project" value="UniProtKB-KW"/>
</dbReference>
<evidence type="ECO:0000256" key="2">
    <source>
        <dbReference type="ARBA" id="ARBA00023125"/>
    </source>
</evidence>
<dbReference type="PANTHER" id="PTHR43537:SF5">
    <property type="entry name" value="UXU OPERON TRANSCRIPTIONAL REGULATOR"/>
    <property type="match status" value="1"/>
</dbReference>
<keyword evidence="6" id="KW-1185">Reference proteome</keyword>
<dbReference type="InterPro" id="IPR000524">
    <property type="entry name" value="Tscrpt_reg_HTH_GntR"/>
</dbReference>
<name>A0A6I1FI80_9BACI</name>
<dbReference type="EMBL" id="WEIO01000008">
    <property type="protein sequence ID" value="KAB7705599.1"/>
    <property type="molecule type" value="Genomic_DNA"/>
</dbReference>
<keyword evidence="3" id="KW-0804">Transcription</keyword>
<dbReference type="Proteomes" id="UP000429595">
    <property type="component" value="Unassembled WGS sequence"/>
</dbReference>
<dbReference type="AlphaFoldDB" id="A0A6I1FI80"/>
<gene>
    <name evidence="5" type="ORF">F9802_13775</name>
</gene>
<dbReference type="PANTHER" id="PTHR43537">
    <property type="entry name" value="TRANSCRIPTIONAL REGULATOR, GNTR FAMILY"/>
    <property type="match status" value="1"/>
</dbReference>
<dbReference type="PROSITE" id="PS50949">
    <property type="entry name" value="HTH_GNTR"/>
    <property type="match status" value="1"/>
</dbReference>
<keyword evidence="1" id="KW-0805">Transcription regulation</keyword>
<evidence type="ECO:0000259" key="4">
    <source>
        <dbReference type="PROSITE" id="PS50949"/>
    </source>
</evidence>
<comment type="caution">
    <text evidence="5">The sequence shown here is derived from an EMBL/GenBank/DDBJ whole genome shotgun (WGS) entry which is preliminary data.</text>
</comment>
<dbReference type="SUPFAM" id="SSF48008">
    <property type="entry name" value="GntR ligand-binding domain-like"/>
    <property type="match status" value="1"/>
</dbReference>
<dbReference type="Gene3D" id="1.10.10.10">
    <property type="entry name" value="Winged helix-like DNA-binding domain superfamily/Winged helix DNA-binding domain"/>
    <property type="match status" value="1"/>
</dbReference>
<evidence type="ECO:0000313" key="5">
    <source>
        <dbReference type="EMBL" id="KAB7705599.1"/>
    </source>
</evidence>
<evidence type="ECO:0000313" key="6">
    <source>
        <dbReference type="Proteomes" id="UP000429595"/>
    </source>
</evidence>
<dbReference type="Pfam" id="PF07729">
    <property type="entry name" value="FCD"/>
    <property type="match status" value="1"/>
</dbReference>